<reference evidence="2 3" key="1">
    <citation type="journal article" date="2014" name="Genome Announc.">
        <title>Draft genome sequence of the pathogenic fungus Scedosporium apiospermum.</title>
        <authorList>
            <person name="Vandeputte P."/>
            <person name="Ghamrawi S."/>
            <person name="Rechenmann M."/>
            <person name="Iltis A."/>
            <person name="Giraud S."/>
            <person name="Fleury M."/>
            <person name="Thornton C."/>
            <person name="Delhaes L."/>
            <person name="Meyer W."/>
            <person name="Papon N."/>
            <person name="Bouchara J.P."/>
        </authorList>
    </citation>
    <scope>NUCLEOTIDE SEQUENCE [LARGE SCALE GENOMIC DNA]</scope>
    <source>
        <strain evidence="2 3">IHEM 14462</strain>
    </source>
</reference>
<feature type="compositionally biased region" description="Polar residues" evidence="1">
    <location>
        <begin position="569"/>
        <end position="603"/>
    </location>
</feature>
<dbReference type="VEuPathDB" id="FungiDB:SAPIO_CDS9370"/>
<name>A0A084FWP1_PSEDA</name>
<protein>
    <submittedName>
        <fullName evidence="2">Uncharacterized protein</fullName>
    </submittedName>
</protein>
<gene>
    <name evidence="2" type="ORF">SAPIO_CDS9370</name>
</gene>
<dbReference type="RefSeq" id="XP_016639302.1">
    <property type="nucleotide sequence ID" value="XM_016790792.1"/>
</dbReference>
<accession>A0A084FWP1</accession>
<feature type="region of interest" description="Disordered" evidence="1">
    <location>
        <begin position="556"/>
        <end position="603"/>
    </location>
</feature>
<dbReference type="AlphaFoldDB" id="A0A084FWP1"/>
<keyword evidence="3" id="KW-1185">Reference proteome</keyword>
<dbReference type="OrthoDB" id="3166386at2759"/>
<dbReference type="GeneID" id="27728442"/>
<dbReference type="HOGENOM" id="CLU_321369_0_0_1"/>
<sequence length="902" mass="101680">MFSVRRIPSVSLTRVFTQNSNAIQRRSFAASSRCPRPSSFTNAVVFHPRSERRHAVASKTTRRSISSTFTPPPSAQSVLREVLHADRHDKWGWVIYRCTYDDDEAWSRFKQIVTDRSREELMKSDAPELLDSLEWTFVEDRETLEGATKAELRPRFLAWAKDAYKLEQPRAHDTGNCLLDFPRYNYFIHMDEPALRSVVYGHPDDYWEEGWVNLVRACWKPQGPPVYTEEEIAALEAPGGVHDEDDVHDPIEGCTEEDVGWMRMVSGMMHSEFYEAIYGFDSWYPFYQRPPEIGVEPIFAGEQSRGGIAPSNTIFPGGAHSPKTAAAAATTTMDRDNDPHATASDIITYIGVPLAVLGVLPILYNTVVTLAALSKIKRMLRHSELKALTRSDVVNRVIEVELPRYAVTPLDRLEQRDEYWTLSRHPSNIPGGSWTTFNWRTNAIGIKTQRVEYADQLRQPQVDVDFGELVSYLLDLGAVPDPYGWRLLKTTGLWTPVGCALMMSPDGNHKALTVAPLDDSDGNLSLAVHWSSYWTTRSHSSLPPYWVRIPAPQIVAPEPSEGGQGSSSATLLEQEQEPASPSKSVKTGAKSVNGSLSDSLQQEADANTRRAISCHISTHGLITALPTDESGSIISDGLYIDHLRITQLSTNGVWFASAVTAFGTSGQTILWNYKIPDEILSFSRKDSVPCGVMEMLGVVTDDDTPEWATKYDDSSVRLEMQWRKAQERMRQITAENAMPPAQRAQAMRERVQKEGMDQLNEMRDRMRLEKQRQETRMAEAFQSPKWNATLVAEHNLRWLKSKGHVNEFLSIKEAAGTILHRMILDGQFANSICRILDMWKTWTDNAGMRNSDFEALKEEQVVFAQATLLVSVIRETGKGETQVSVALDLQECLRLWKKVRLG</sequence>
<proteinExistence type="predicted"/>
<comment type="caution">
    <text evidence="2">The sequence shown here is derived from an EMBL/GenBank/DDBJ whole genome shotgun (WGS) entry which is preliminary data.</text>
</comment>
<organism evidence="2 3">
    <name type="scientific">Pseudallescheria apiosperma</name>
    <name type="common">Scedosporium apiospermum</name>
    <dbReference type="NCBI Taxonomy" id="563466"/>
    <lineage>
        <taxon>Eukaryota</taxon>
        <taxon>Fungi</taxon>
        <taxon>Dikarya</taxon>
        <taxon>Ascomycota</taxon>
        <taxon>Pezizomycotina</taxon>
        <taxon>Sordariomycetes</taxon>
        <taxon>Hypocreomycetidae</taxon>
        <taxon>Microascales</taxon>
        <taxon>Microascaceae</taxon>
        <taxon>Scedosporium</taxon>
    </lineage>
</organism>
<evidence type="ECO:0000313" key="3">
    <source>
        <dbReference type="Proteomes" id="UP000028545"/>
    </source>
</evidence>
<dbReference type="Proteomes" id="UP000028545">
    <property type="component" value="Unassembled WGS sequence"/>
</dbReference>
<evidence type="ECO:0000256" key="1">
    <source>
        <dbReference type="SAM" id="MobiDB-lite"/>
    </source>
</evidence>
<dbReference type="EMBL" id="JOWA01000143">
    <property type="protein sequence ID" value="KEZ39503.1"/>
    <property type="molecule type" value="Genomic_DNA"/>
</dbReference>
<evidence type="ECO:0000313" key="2">
    <source>
        <dbReference type="EMBL" id="KEZ39503.1"/>
    </source>
</evidence>
<dbReference type="KEGG" id="sapo:SAPIO_CDS9370"/>